<dbReference type="EMBL" id="JAQQWP010000008">
    <property type="protein sequence ID" value="KAK8105268.1"/>
    <property type="molecule type" value="Genomic_DNA"/>
</dbReference>
<evidence type="ECO:0000256" key="2">
    <source>
        <dbReference type="SAM" id="SignalP"/>
    </source>
</evidence>
<dbReference type="Proteomes" id="UP001392437">
    <property type="component" value="Unassembled WGS sequence"/>
</dbReference>
<accession>A0AAW0QL10</accession>
<sequence length="212" mass="22905">MQFTTTAIALLSLAATGLAAPATSSPNDIAAIVARAPETAAVGALTGDATETGEDVFDFDDDDEDDDEEDAEEDGATDPHSNSTVSAFEKRGFTGGWCGLHIKVTNGDYYKAKITVKDGAGAIVKTTEKKNKKPTDDTKFKFKVKKNLPSWLRVNVNVMDGRNYGRIRYEGQDFKTGWAQTKNANCKVGGIDIPNWMIQSRSTVDMDCGFSC</sequence>
<protein>
    <submittedName>
        <fullName evidence="3">Uncharacterized protein</fullName>
    </submittedName>
</protein>
<feature type="chain" id="PRO_5043732345" evidence="2">
    <location>
        <begin position="20"/>
        <end position="212"/>
    </location>
</feature>
<comment type="caution">
    <text evidence="3">The sequence shown here is derived from an EMBL/GenBank/DDBJ whole genome shotgun (WGS) entry which is preliminary data.</text>
</comment>
<organism evidence="3 4">
    <name type="scientific">Apiospora kogelbergensis</name>
    <dbReference type="NCBI Taxonomy" id="1337665"/>
    <lineage>
        <taxon>Eukaryota</taxon>
        <taxon>Fungi</taxon>
        <taxon>Dikarya</taxon>
        <taxon>Ascomycota</taxon>
        <taxon>Pezizomycotina</taxon>
        <taxon>Sordariomycetes</taxon>
        <taxon>Xylariomycetidae</taxon>
        <taxon>Amphisphaeriales</taxon>
        <taxon>Apiosporaceae</taxon>
        <taxon>Apiospora</taxon>
    </lineage>
</organism>
<feature type="region of interest" description="Disordered" evidence="1">
    <location>
        <begin position="52"/>
        <end position="86"/>
    </location>
</feature>
<reference evidence="3 4" key="1">
    <citation type="submission" date="2023-01" db="EMBL/GenBank/DDBJ databases">
        <title>Analysis of 21 Apiospora genomes using comparative genomics revels a genus with tremendous synthesis potential of carbohydrate active enzymes and secondary metabolites.</title>
        <authorList>
            <person name="Sorensen T."/>
        </authorList>
    </citation>
    <scope>NUCLEOTIDE SEQUENCE [LARGE SCALE GENOMIC DNA]</scope>
    <source>
        <strain evidence="3 4">CBS 117206</strain>
    </source>
</reference>
<gene>
    <name evidence="3" type="ORF">PG999_008627</name>
</gene>
<proteinExistence type="predicted"/>
<evidence type="ECO:0000313" key="4">
    <source>
        <dbReference type="Proteomes" id="UP001392437"/>
    </source>
</evidence>
<keyword evidence="4" id="KW-1185">Reference proteome</keyword>
<evidence type="ECO:0000313" key="3">
    <source>
        <dbReference type="EMBL" id="KAK8105268.1"/>
    </source>
</evidence>
<feature type="signal peptide" evidence="2">
    <location>
        <begin position="1"/>
        <end position="19"/>
    </location>
</feature>
<feature type="compositionally biased region" description="Acidic residues" evidence="1">
    <location>
        <begin position="52"/>
        <end position="76"/>
    </location>
</feature>
<dbReference type="AlphaFoldDB" id="A0AAW0QL10"/>
<evidence type="ECO:0000256" key="1">
    <source>
        <dbReference type="SAM" id="MobiDB-lite"/>
    </source>
</evidence>
<name>A0AAW0QL10_9PEZI</name>
<keyword evidence="2" id="KW-0732">Signal</keyword>